<dbReference type="EMBL" id="SSTE01021884">
    <property type="protein sequence ID" value="KAA0031977.1"/>
    <property type="molecule type" value="Genomic_DNA"/>
</dbReference>
<dbReference type="GO" id="GO:0006508">
    <property type="term" value="P:proteolysis"/>
    <property type="evidence" value="ECO:0007669"/>
    <property type="project" value="UniProtKB-KW"/>
</dbReference>
<dbReference type="GO" id="GO:0008233">
    <property type="term" value="F:peptidase activity"/>
    <property type="evidence" value="ECO:0007669"/>
    <property type="project" value="UniProtKB-KW"/>
</dbReference>
<proteinExistence type="predicted"/>
<dbReference type="EMBL" id="SSTD01008275">
    <property type="protein sequence ID" value="TYK16797.1"/>
    <property type="molecule type" value="Genomic_DNA"/>
</dbReference>
<dbReference type="Gene3D" id="2.40.70.10">
    <property type="entry name" value="Acid Proteases"/>
    <property type="match status" value="1"/>
</dbReference>
<dbReference type="Proteomes" id="UP000321947">
    <property type="component" value="Unassembled WGS sequence"/>
</dbReference>
<keyword evidence="1" id="KW-0645">Protease</keyword>
<comment type="caution">
    <text evidence="1">The sequence shown here is derived from an EMBL/GenBank/DDBJ whole genome shotgun (WGS) entry which is preliminary data.</text>
</comment>
<evidence type="ECO:0000313" key="1">
    <source>
        <dbReference type="EMBL" id="KAA0031977.1"/>
    </source>
</evidence>
<dbReference type="AlphaFoldDB" id="A0A5A7SRG6"/>
<organism evidence="1 3">
    <name type="scientific">Cucumis melo var. makuwa</name>
    <name type="common">Oriental melon</name>
    <dbReference type="NCBI Taxonomy" id="1194695"/>
    <lineage>
        <taxon>Eukaryota</taxon>
        <taxon>Viridiplantae</taxon>
        <taxon>Streptophyta</taxon>
        <taxon>Embryophyta</taxon>
        <taxon>Tracheophyta</taxon>
        <taxon>Spermatophyta</taxon>
        <taxon>Magnoliopsida</taxon>
        <taxon>eudicotyledons</taxon>
        <taxon>Gunneridae</taxon>
        <taxon>Pentapetalae</taxon>
        <taxon>rosids</taxon>
        <taxon>fabids</taxon>
        <taxon>Cucurbitales</taxon>
        <taxon>Cucurbitaceae</taxon>
        <taxon>Benincaseae</taxon>
        <taxon>Cucumis</taxon>
    </lineage>
</organism>
<keyword evidence="1" id="KW-0378">Hydrolase</keyword>
<dbReference type="InterPro" id="IPR021109">
    <property type="entry name" value="Peptidase_aspartic_dom_sf"/>
</dbReference>
<gene>
    <name evidence="2" type="ORF">E5676_scaffold96G00610</name>
    <name evidence="1" type="ORF">E6C27_scaffold134G00670</name>
</gene>
<evidence type="ECO:0000313" key="4">
    <source>
        <dbReference type="Proteomes" id="UP000321947"/>
    </source>
</evidence>
<dbReference type="Proteomes" id="UP000321393">
    <property type="component" value="Unassembled WGS sequence"/>
</dbReference>
<evidence type="ECO:0000313" key="2">
    <source>
        <dbReference type="EMBL" id="TYK16797.1"/>
    </source>
</evidence>
<reference evidence="3 4" key="1">
    <citation type="submission" date="2019-08" db="EMBL/GenBank/DDBJ databases">
        <title>Draft genome sequences of two oriental melons (Cucumis melo L. var makuwa).</title>
        <authorList>
            <person name="Kwon S.-Y."/>
        </authorList>
    </citation>
    <scope>NUCLEOTIDE SEQUENCE [LARGE SCALE GENOMIC DNA]</scope>
    <source>
        <strain evidence="4">cv. Chang Bougi</strain>
        <strain evidence="3">cv. SW 3</strain>
        <tissue evidence="1">Leaf</tissue>
    </source>
</reference>
<dbReference type="CDD" id="cd00303">
    <property type="entry name" value="retropepsin_like"/>
    <property type="match status" value="1"/>
</dbReference>
<evidence type="ECO:0000313" key="3">
    <source>
        <dbReference type="Proteomes" id="UP000321393"/>
    </source>
</evidence>
<name>A0A5A7SRG6_CUCMM</name>
<accession>A0A5A7SRG6</accession>
<protein>
    <submittedName>
        <fullName evidence="1">Gag protease polyprotein-like protein</fullName>
    </submittedName>
</protein>
<dbReference type="Pfam" id="PF08284">
    <property type="entry name" value="RVP_2"/>
    <property type="match status" value="1"/>
</dbReference>
<sequence length="250" mass="28375">MRFKRGLQQEVRTPTTVVAKWTNFSKLFVPSASGKQNFKVRSSGQSTRKVNVGNACLRQSKGLRVNQLDRLQHLVQVKNQWLVYRGGSMQLLWQDSSGRELQQLEEKAPVVRSRREQSDDLISRGRLMLKPSKKAQKAPYVITGIVLVHNTPAHVLLDSSDIDSFVSSIFITKLNRMLEPLLEELVIYTHVGDALLLSKVLHDCEVSIEGVSMSVDLIPLELQELDVILGKDFLFTQYASMDCHRKEVVF</sequence>